<evidence type="ECO:0000313" key="3">
    <source>
        <dbReference type="EMBL" id="MBB1518216.1"/>
    </source>
</evidence>
<comment type="caution">
    <text evidence="3">The sequence shown here is derived from an EMBL/GenBank/DDBJ whole genome shotgun (WGS) entry which is preliminary data.</text>
</comment>
<dbReference type="AlphaFoldDB" id="A0A7W4H244"/>
<dbReference type="EMBL" id="JACJFN010000001">
    <property type="protein sequence ID" value="MBB1518216.1"/>
    <property type="molecule type" value="Genomic_DNA"/>
</dbReference>
<keyword evidence="2" id="KW-0732">Signal</keyword>
<name>A0A7W4H244_9GAMM</name>
<evidence type="ECO:0000256" key="1">
    <source>
        <dbReference type="SAM" id="Phobius"/>
    </source>
</evidence>
<keyword evidence="1" id="KW-0812">Transmembrane</keyword>
<organism evidence="3 4">
    <name type="scientific">Aquipseudomonas guryensis</name>
    <dbReference type="NCBI Taxonomy" id="2759165"/>
    <lineage>
        <taxon>Bacteria</taxon>
        <taxon>Pseudomonadati</taxon>
        <taxon>Pseudomonadota</taxon>
        <taxon>Gammaproteobacteria</taxon>
        <taxon>Pseudomonadales</taxon>
        <taxon>Pseudomonadaceae</taxon>
        <taxon>Aquipseudomonas</taxon>
    </lineage>
</organism>
<feature type="signal peptide" evidence="2">
    <location>
        <begin position="1"/>
        <end position="23"/>
    </location>
</feature>
<evidence type="ECO:0000313" key="4">
    <source>
        <dbReference type="Proteomes" id="UP000581189"/>
    </source>
</evidence>
<keyword evidence="1" id="KW-1133">Transmembrane helix</keyword>
<dbReference type="RefSeq" id="WP_182832281.1">
    <property type="nucleotide sequence ID" value="NZ_JACJFN010000001.1"/>
</dbReference>
<sequence length="454" mass="49041">MSKVLLCRPLLLAALLLTPWANADEQAGDYATRVPLTLAGEGPWYRLELPPALHFAARHADLRDLRVFNGEGEALAYALTLGTAQAAEQRQQVAVKWFPLMGDAAASGAPAIRVQRSTSGTLVEVAPEESAPVEQVLRGWLLDASAVDLPLHRLLLDWSADSEGFQRFTIEASDDLQHWSSWGEGSIARLSFANERIDQREVALPGYKARYLRLLWLAPQQATALTAAQLVSIGNADAAPPLVWSAALPARSTKAGEYSWELPLSLPLQRVRFSLDQANTLAPVSLSSRRDGKLEWQPLARGLLYRLPQNGKEVRQDEIELYGTPVQQLRLQVDERGGGLGQQAPQLQVAMRSTQVVFLARGSAPYQLAIGNAAGQSAALPLSTLIPGYEPARLSSLGVATAPQQVPAAVEAAAQQAQSQADWKRVGLWTVLLAGVALLGGMAFSLLRKPQSEA</sequence>
<protein>
    <submittedName>
        <fullName evidence="3">DUF3999 domain-containing protein</fullName>
    </submittedName>
</protein>
<dbReference type="Proteomes" id="UP000581189">
    <property type="component" value="Unassembled WGS sequence"/>
</dbReference>
<gene>
    <name evidence="3" type="ORF">H3H45_03135</name>
</gene>
<keyword evidence="4" id="KW-1185">Reference proteome</keyword>
<proteinExistence type="predicted"/>
<accession>A0A7W4H244</accession>
<dbReference type="Pfam" id="PF13163">
    <property type="entry name" value="DUF3999"/>
    <property type="match status" value="1"/>
</dbReference>
<evidence type="ECO:0000256" key="2">
    <source>
        <dbReference type="SAM" id="SignalP"/>
    </source>
</evidence>
<reference evidence="3 4" key="1">
    <citation type="submission" date="2020-08" db="EMBL/GenBank/DDBJ databases">
        <authorList>
            <person name="Kim C.M."/>
        </authorList>
    </citation>
    <scope>NUCLEOTIDE SEQUENCE [LARGE SCALE GENOMIC DNA]</scope>
    <source>
        <strain evidence="3 4">SR9</strain>
    </source>
</reference>
<dbReference type="InterPro" id="IPR025060">
    <property type="entry name" value="DUF3999"/>
</dbReference>
<feature type="transmembrane region" description="Helical" evidence="1">
    <location>
        <begin position="426"/>
        <end position="447"/>
    </location>
</feature>
<feature type="chain" id="PRO_5031195189" evidence="2">
    <location>
        <begin position="24"/>
        <end position="454"/>
    </location>
</feature>
<keyword evidence="1" id="KW-0472">Membrane</keyword>